<keyword evidence="2" id="KW-1185">Reference proteome</keyword>
<dbReference type="RefSeq" id="WP_097441093.1">
    <property type="nucleotide sequence ID" value="NZ_KZ300477.1"/>
</dbReference>
<reference evidence="1 2" key="1">
    <citation type="submission" date="2017-04" db="EMBL/GenBank/DDBJ databases">
        <title>A new member of the family Flavobacteriaceae isolated from ascidians.</title>
        <authorList>
            <person name="Chen L."/>
        </authorList>
    </citation>
    <scope>NUCLEOTIDE SEQUENCE [LARGE SCALE GENOMIC DNA]</scope>
    <source>
        <strain evidence="1 2">HQA918</strain>
    </source>
</reference>
<dbReference type="SUPFAM" id="SSF158682">
    <property type="entry name" value="TerB-like"/>
    <property type="match status" value="1"/>
</dbReference>
<comment type="caution">
    <text evidence="1">The sequence shown here is derived from an EMBL/GenBank/DDBJ whole genome shotgun (WGS) entry which is preliminary data.</text>
</comment>
<protein>
    <recommendedName>
        <fullName evidence="3">Co-chaperone DjlA N-terminal domain-containing protein</fullName>
    </recommendedName>
</protein>
<evidence type="ECO:0000313" key="2">
    <source>
        <dbReference type="Proteomes" id="UP000219559"/>
    </source>
</evidence>
<gene>
    <name evidence="1" type="ORF">B7P33_17045</name>
</gene>
<organism evidence="1 2">
    <name type="scientific">Sediminicola luteus</name>
    <dbReference type="NCBI Taxonomy" id="319238"/>
    <lineage>
        <taxon>Bacteria</taxon>
        <taxon>Pseudomonadati</taxon>
        <taxon>Bacteroidota</taxon>
        <taxon>Flavobacteriia</taxon>
        <taxon>Flavobacteriales</taxon>
        <taxon>Flavobacteriaceae</taxon>
        <taxon>Sediminicola</taxon>
    </lineage>
</organism>
<evidence type="ECO:0008006" key="3">
    <source>
        <dbReference type="Google" id="ProtNLM"/>
    </source>
</evidence>
<dbReference type="InterPro" id="IPR029024">
    <property type="entry name" value="TerB-like"/>
</dbReference>
<dbReference type="Gene3D" id="1.10.3680.10">
    <property type="entry name" value="TerB-like"/>
    <property type="match status" value="1"/>
</dbReference>
<dbReference type="EMBL" id="NBWU01000007">
    <property type="protein sequence ID" value="PCE62982.1"/>
    <property type="molecule type" value="Genomic_DNA"/>
</dbReference>
<dbReference type="AlphaFoldDB" id="A0A2A4G5G2"/>
<dbReference type="Proteomes" id="UP000219559">
    <property type="component" value="Unassembled WGS sequence"/>
</dbReference>
<accession>A0A2A4G5G2</accession>
<sequence length="145" mass="16705">MYQSDNTEKLMLFAQMLNLAYVDGSSNKSELRVLFSFAEKLGISNKEFEKILRDPEDYPIVPLKSLGARMEAVYSFFSLIYSDAKLDANEYYLVKDYIKAIGFDRNTSLIITNRSIEYFENLKKGTKALGFDQFKTTVFVNKQNA</sequence>
<proteinExistence type="predicted"/>
<dbReference type="OrthoDB" id="981083at2"/>
<evidence type="ECO:0000313" key="1">
    <source>
        <dbReference type="EMBL" id="PCE62982.1"/>
    </source>
</evidence>
<name>A0A2A4G5G2_9FLAO</name>